<evidence type="ECO:0000256" key="2">
    <source>
        <dbReference type="ARBA" id="ARBA00022598"/>
    </source>
</evidence>
<evidence type="ECO:0000313" key="14">
    <source>
        <dbReference type="Proteomes" id="UP000838102"/>
    </source>
</evidence>
<dbReference type="InterPro" id="IPR010978">
    <property type="entry name" value="tRNA-bd_arm"/>
</dbReference>
<comment type="similarity">
    <text evidence="9">Belongs to the class-I aminoacyl-tRNA synthetase family. ValS type 1 subfamily.</text>
</comment>
<dbReference type="InterPro" id="IPR033705">
    <property type="entry name" value="Anticodon_Ia_Val"/>
</dbReference>
<evidence type="ECO:0000256" key="5">
    <source>
        <dbReference type="ARBA" id="ARBA00022917"/>
    </source>
</evidence>
<comment type="subunit">
    <text evidence="9">Monomer.</text>
</comment>
<dbReference type="PROSITE" id="PS00178">
    <property type="entry name" value="AA_TRNA_LIGASE_I"/>
    <property type="match status" value="1"/>
</dbReference>
<keyword evidence="3 9" id="KW-0547">Nucleotide-binding</keyword>
<dbReference type="PANTHER" id="PTHR11946">
    <property type="entry name" value="VALYL-TRNA SYNTHETASES"/>
    <property type="match status" value="1"/>
</dbReference>
<keyword evidence="4 9" id="KW-0067">ATP-binding</keyword>
<evidence type="ECO:0000256" key="3">
    <source>
        <dbReference type="ARBA" id="ARBA00022741"/>
    </source>
</evidence>
<dbReference type="InterPro" id="IPR009080">
    <property type="entry name" value="tRNAsynth_Ia_anticodon-bd"/>
</dbReference>
<dbReference type="InterPro" id="IPR037118">
    <property type="entry name" value="Val-tRNA_synth_C_sf"/>
</dbReference>
<dbReference type="PANTHER" id="PTHR11946:SF93">
    <property type="entry name" value="VALINE--TRNA LIGASE, CHLOROPLASTIC_MITOCHONDRIAL 2"/>
    <property type="match status" value="1"/>
</dbReference>
<dbReference type="InterPro" id="IPR013155">
    <property type="entry name" value="M/V/L/I-tRNA-synth_anticd-bd"/>
</dbReference>
<feature type="domain" description="Aminoacyl-tRNA synthetase class Ia" evidence="10">
    <location>
        <begin position="19"/>
        <end position="574"/>
    </location>
</feature>
<dbReference type="Proteomes" id="UP000838102">
    <property type="component" value="Unassembled WGS sequence"/>
</dbReference>
<dbReference type="Gene3D" id="1.10.287.380">
    <property type="entry name" value="Valyl-tRNA synthetase, C-terminal domain"/>
    <property type="match status" value="1"/>
</dbReference>
<dbReference type="GO" id="GO:0004832">
    <property type="term" value="F:valine-tRNA ligase activity"/>
    <property type="evidence" value="ECO:0007669"/>
    <property type="project" value="UniProtKB-EC"/>
</dbReference>
<dbReference type="Gene3D" id="1.10.730.10">
    <property type="entry name" value="Isoleucyl-tRNA Synthetase, Domain 1"/>
    <property type="match status" value="1"/>
</dbReference>
<feature type="domain" description="Valyl-tRNA synthetase tRNA-binding arm" evidence="12">
    <location>
        <begin position="825"/>
        <end position="890"/>
    </location>
</feature>
<dbReference type="Pfam" id="PF10458">
    <property type="entry name" value="Val_tRNA-synt_C"/>
    <property type="match status" value="1"/>
</dbReference>
<dbReference type="InterPro" id="IPR002300">
    <property type="entry name" value="aa-tRNA-synth_Ia"/>
</dbReference>
<dbReference type="Pfam" id="PF00133">
    <property type="entry name" value="tRNA-synt_1"/>
    <property type="match status" value="1"/>
</dbReference>
<dbReference type="EC" id="6.1.1.9" evidence="9"/>
<keyword evidence="7 9" id="KW-0030">Aminoacyl-tRNA synthetase</keyword>
<dbReference type="SUPFAM" id="SSF47323">
    <property type="entry name" value="Anticodon-binding domain of a subclass of class I aminoacyl-tRNA synthetases"/>
    <property type="match status" value="1"/>
</dbReference>
<dbReference type="CDD" id="cd07962">
    <property type="entry name" value="Anticodon_Ia_Val"/>
    <property type="match status" value="1"/>
</dbReference>
<dbReference type="Gene3D" id="3.90.740.10">
    <property type="entry name" value="Valyl/Leucyl/Isoleucyl-tRNA synthetase, editing domain"/>
    <property type="match status" value="1"/>
</dbReference>
<evidence type="ECO:0000259" key="11">
    <source>
        <dbReference type="Pfam" id="PF08264"/>
    </source>
</evidence>
<keyword evidence="1 9" id="KW-0963">Cytoplasm</keyword>
<keyword evidence="2 9" id="KW-0436">Ligase</keyword>
<dbReference type="SUPFAM" id="SSF50677">
    <property type="entry name" value="ValRS/IleRS/LeuRS editing domain"/>
    <property type="match status" value="1"/>
</dbReference>
<sequence length="892" mass="102098">MREVNMSTKYDPNTVENGRYQHWLSKKLFAPEANQAIRGNEPEPYSVVIPPPNVTGKLHLGHAWDTTLQDMIIRQKRMQGFDTLWLPGMDHAGIATQAKVEQRLRGEGISRYDLGREKFVEQVWSWKNEYASTIKKQWGKLGLSLDYDRERFTLDEGLNKAVNKVFIDLYNKGLIYRGEYIINWDPQARTALSDIEVIYQDDQGAFYHVKYPFIDGTTFDGKDYIEIATTRPETMFGDVAIAVNPTDDRYKDLIGKQVKVPLVDRVVPIIADEYVEKDFGTGMVKITPAHDPNDFQVGNRHNLERINTMTEDAHLNENAGKYVGMERFEARKAIVKDLEDDGYMLKVDPLTHSVGHSERTGVPIESRLSTQWFVKMEPLAKQILAMQQNPDEKVNFVPGRFEDTFTRWMENIRDWVISRQLWWGHQIPAWYKNKGTAQEELYVGEEAPGADWERDPDVLDTWFSSALWPFSTMGWPNDLEGDFKKYYPTNTLVTGYDIIFFWVARMMFQGKEFTGERPFKNVLIHGLIRDGEGRKMSKSLGNGVDPMDVIEKYGADALRWFLATGSTPGQDVRFTYKKMDAAWNFINKIWNAARYVIMNLDDDTEAKMPVADQQSLADKWILSRLNSVVIKVTGNFEKFEFGEAGRELYNFIWSDFADWYIEMTKETLNGEGDKTAVQQTLAYVLDQTLRLLQPIMPFMAEAIWQEMPQQAGQDADLAIAAYPTAQAQLANSDAEEAFKSLQDLIVAVRNIRAEANAPMSKKIDVLIKINDVKLKEIFNENADYINRFVHPQLLVIDENVEVPHLAMSQVITGAEVYVPLAGLIDINAEIDRLEGEINRFTKEVQRAQGKLSNDKFVNSAPAKVVDGEREKLADWQSKLAATQQRVATLKAN</sequence>
<dbReference type="EMBL" id="CAKOEU010000002">
    <property type="protein sequence ID" value="CAH1852194.1"/>
    <property type="molecule type" value="Genomic_DNA"/>
</dbReference>
<dbReference type="PRINTS" id="PR00986">
    <property type="entry name" value="TRNASYNTHVAL"/>
</dbReference>
<name>A0ABN8HCX4_9LACO</name>
<evidence type="ECO:0000256" key="7">
    <source>
        <dbReference type="ARBA" id="ARBA00023146"/>
    </source>
</evidence>
<feature type="short sequence motif" description="'KMSKS' region" evidence="9">
    <location>
        <begin position="535"/>
        <end position="539"/>
    </location>
</feature>
<comment type="caution">
    <text evidence="13">The sequence shown here is derived from an EMBL/GenBank/DDBJ whole genome shotgun (WGS) entry which is preliminary data.</text>
</comment>
<evidence type="ECO:0000256" key="8">
    <source>
        <dbReference type="ARBA" id="ARBA00047552"/>
    </source>
</evidence>
<proteinExistence type="inferred from homology"/>
<dbReference type="SUPFAM" id="SSF52374">
    <property type="entry name" value="Nucleotidylyl transferase"/>
    <property type="match status" value="1"/>
</dbReference>
<accession>A0ABN8HCX4</accession>
<comment type="domain">
    <text evidence="9">ValRS has two distinct active sites: one for aminoacylation and one for editing. The misactivated threonine is translocated from the active site to the editing site.</text>
</comment>
<dbReference type="InterPro" id="IPR019499">
    <property type="entry name" value="Val-tRNA_synth_tRNA-bd"/>
</dbReference>
<comment type="catalytic activity">
    <reaction evidence="8 9">
        <text>tRNA(Val) + L-valine + ATP = L-valyl-tRNA(Val) + AMP + diphosphate</text>
        <dbReference type="Rhea" id="RHEA:10704"/>
        <dbReference type="Rhea" id="RHEA-COMP:9672"/>
        <dbReference type="Rhea" id="RHEA-COMP:9708"/>
        <dbReference type="ChEBI" id="CHEBI:30616"/>
        <dbReference type="ChEBI" id="CHEBI:33019"/>
        <dbReference type="ChEBI" id="CHEBI:57762"/>
        <dbReference type="ChEBI" id="CHEBI:78442"/>
        <dbReference type="ChEBI" id="CHEBI:78537"/>
        <dbReference type="ChEBI" id="CHEBI:456215"/>
        <dbReference type="EC" id="6.1.1.9"/>
    </reaction>
</comment>
<dbReference type="Pfam" id="PF08264">
    <property type="entry name" value="Anticodon_1"/>
    <property type="match status" value="1"/>
</dbReference>
<keyword evidence="6 9" id="KW-0175">Coiled coil</keyword>
<gene>
    <name evidence="9 13" type="primary">valS</name>
    <name evidence="13" type="ORF">LMG032447_00517</name>
</gene>
<feature type="short sequence motif" description="'HIGH' region" evidence="9">
    <location>
        <begin position="52"/>
        <end position="62"/>
    </location>
</feature>
<comment type="subcellular location">
    <subcellularLocation>
        <location evidence="9">Cytoplasm</location>
    </subcellularLocation>
</comment>
<organism evidence="13 14">
    <name type="scientific">Convivina praedatoris</name>
    <dbReference type="NCBI Taxonomy" id="2880963"/>
    <lineage>
        <taxon>Bacteria</taxon>
        <taxon>Bacillati</taxon>
        <taxon>Bacillota</taxon>
        <taxon>Bacilli</taxon>
        <taxon>Lactobacillales</taxon>
        <taxon>Lactobacillaceae</taxon>
        <taxon>Convivina</taxon>
    </lineage>
</organism>
<evidence type="ECO:0000259" key="10">
    <source>
        <dbReference type="Pfam" id="PF00133"/>
    </source>
</evidence>
<feature type="coiled-coil region" evidence="9">
    <location>
        <begin position="823"/>
        <end position="892"/>
    </location>
</feature>
<evidence type="ECO:0000256" key="4">
    <source>
        <dbReference type="ARBA" id="ARBA00022840"/>
    </source>
</evidence>
<evidence type="ECO:0000259" key="12">
    <source>
        <dbReference type="Pfam" id="PF10458"/>
    </source>
</evidence>
<dbReference type="InterPro" id="IPR014729">
    <property type="entry name" value="Rossmann-like_a/b/a_fold"/>
</dbReference>
<evidence type="ECO:0000256" key="1">
    <source>
        <dbReference type="ARBA" id="ARBA00022490"/>
    </source>
</evidence>
<dbReference type="InterPro" id="IPR009008">
    <property type="entry name" value="Val/Leu/Ile-tRNA-synth_edit"/>
</dbReference>
<dbReference type="HAMAP" id="MF_02004">
    <property type="entry name" value="Val_tRNA_synth_type1"/>
    <property type="match status" value="1"/>
</dbReference>
<comment type="function">
    <text evidence="9">Catalyzes the attachment of valine to tRNA(Val). As ValRS can inadvertently accommodate and process structurally similar amino acids such as threonine, to avoid such errors, it has a 'posttransfer' editing activity that hydrolyzes mischarged Thr-tRNA(Val) in a tRNA-dependent manner.</text>
</comment>
<evidence type="ECO:0000256" key="6">
    <source>
        <dbReference type="ARBA" id="ARBA00023054"/>
    </source>
</evidence>
<dbReference type="CDD" id="cd00817">
    <property type="entry name" value="ValRS_core"/>
    <property type="match status" value="1"/>
</dbReference>
<dbReference type="SUPFAM" id="SSF46589">
    <property type="entry name" value="tRNA-binding arm"/>
    <property type="match status" value="1"/>
</dbReference>
<feature type="domain" description="Methionyl/Valyl/Leucyl/Isoleucyl-tRNA synthetase anticodon-binding" evidence="11">
    <location>
        <begin position="618"/>
        <end position="766"/>
    </location>
</feature>
<evidence type="ECO:0000313" key="13">
    <source>
        <dbReference type="EMBL" id="CAH1852194.1"/>
    </source>
</evidence>
<keyword evidence="14" id="KW-1185">Reference proteome</keyword>
<dbReference type="InterPro" id="IPR002303">
    <property type="entry name" value="Valyl-tRNA_ligase"/>
</dbReference>
<keyword evidence="5 9" id="KW-0648">Protein biosynthesis</keyword>
<dbReference type="NCBIfam" id="TIGR00422">
    <property type="entry name" value="valS"/>
    <property type="match status" value="1"/>
</dbReference>
<evidence type="ECO:0000256" key="9">
    <source>
        <dbReference type="HAMAP-Rule" id="MF_02004"/>
    </source>
</evidence>
<dbReference type="NCBIfam" id="NF004349">
    <property type="entry name" value="PRK05729.1"/>
    <property type="match status" value="1"/>
</dbReference>
<protein>
    <recommendedName>
        <fullName evidence="9">Valine--tRNA ligase</fullName>
        <ecNumber evidence="9">6.1.1.9</ecNumber>
    </recommendedName>
    <alternativeName>
        <fullName evidence="9">Valyl-tRNA synthetase</fullName>
        <shortName evidence="9">ValRS</shortName>
    </alternativeName>
</protein>
<dbReference type="Gene3D" id="3.40.50.620">
    <property type="entry name" value="HUPs"/>
    <property type="match status" value="3"/>
</dbReference>
<dbReference type="RefSeq" id="WP_248705949.1">
    <property type="nucleotide sequence ID" value="NZ_CAKOET010000002.1"/>
</dbReference>
<reference evidence="13" key="1">
    <citation type="submission" date="2022-03" db="EMBL/GenBank/DDBJ databases">
        <authorList>
            <person name="Hettiarachchi G."/>
        </authorList>
    </citation>
    <scope>NUCLEOTIDE SEQUENCE</scope>
    <source>
        <strain evidence="13">LMG 32447</strain>
    </source>
</reference>
<comment type="domain">
    <text evidence="9">The C-terminal coiled-coil domain is crucial for aminoacylation activity.</text>
</comment>
<feature type="binding site" evidence="9">
    <location>
        <position position="538"/>
    </location>
    <ligand>
        <name>ATP</name>
        <dbReference type="ChEBI" id="CHEBI:30616"/>
    </ligand>
</feature>
<dbReference type="InterPro" id="IPR001412">
    <property type="entry name" value="aa-tRNA-synth_I_CS"/>
</dbReference>